<organism evidence="1">
    <name type="scientific">Timema bartmani</name>
    <dbReference type="NCBI Taxonomy" id="61472"/>
    <lineage>
        <taxon>Eukaryota</taxon>
        <taxon>Metazoa</taxon>
        <taxon>Ecdysozoa</taxon>
        <taxon>Arthropoda</taxon>
        <taxon>Hexapoda</taxon>
        <taxon>Insecta</taxon>
        <taxon>Pterygota</taxon>
        <taxon>Neoptera</taxon>
        <taxon>Polyneoptera</taxon>
        <taxon>Phasmatodea</taxon>
        <taxon>Timematodea</taxon>
        <taxon>Timematoidea</taxon>
        <taxon>Timematidae</taxon>
        <taxon>Timema</taxon>
    </lineage>
</organism>
<sequence length="78" mass="8472">MFGQGHCDIDGFPSGVRKVLVLSMSLLSSSVPRPIFGVIASSNWCRTPDCPALRGCCLTQTYKMGWGVLLRTEQGPKL</sequence>
<accession>A0A7R9EW27</accession>
<reference evidence="1" key="1">
    <citation type="submission" date="2020-11" db="EMBL/GenBank/DDBJ databases">
        <authorList>
            <person name="Tran Van P."/>
        </authorList>
    </citation>
    <scope>NUCLEOTIDE SEQUENCE</scope>
</reference>
<name>A0A7R9EW27_9NEOP</name>
<dbReference type="EMBL" id="OD565710">
    <property type="protein sequence ID" value="CAD7442421.1"/>
    <property type="molecule type" value="Genomic_DNA"/>
</dbReference>
<gene>
    <name evidence="1" type="ORF">TBIB3V08_LOCUS4851</name>
</gene>
<proteinExistence type="predicted"/>
<evidence type="ECO:0000313" key="1">
    <source>
        <dbReference type="EMBL" id="CAD7442421.1"/>
    </source>
</evidence>
<protein>
    <submittedName>
        <fullName evidence="1">Uncharacterized protein</fullName>
    </submittedName>
</protein>
<dbReference type="AlphaFoldDB" id="A0A7R9EW27"/>